<reference evidence="2" key="1">
    <citation type="journal article" date="2023" name="Mol. Phylogenet. Evol.">
        <title>Genome-scale phylogeny and comparative genomics of the fungal order Sordariales.</title>
        <authorList>
            <person name="Hensen N."/>
            <person name="Bonometti L."/>
            <person name="Westerberg I."/>
            <person name="Brannstrom I.O."/>
            <person name="Guillou S."/>
            <person name="Cros-Aarteil S."/>
            <person name="Calhoun S."/>
            <person name="Haridas S."/>
            <person name="Kuo A."/>
            <person name="Mondo S."/>
            <person name="Pangilinan J."/>
            <person name="Riley R."/>
            <person name="LaButti K."/>
            <person name="Andreopoulos B."/>
            <person name="Lipzen A."/>
            <person name="Chen C."/>
            <person name="Yan M."/>
            <person name="Daum C."/>
            <person name="Ng V."/>
            <person name="Clum A."/>
            <person name="Steindorff A."/>
            <person name="Ohm R.A."/>
            <person name="Martin F."/>
            <person name="Silar P."/>
            <person name="Natvig D.O."/>
            <person name="Lalanne C."/>
            <person name="Gautier V."/>
            <person name="Ament-Velasquez S.L."/>
            <person name="Kruys A."/>
            <person name="Hutchinson M.I."/>
            <person name="Powell A.J."/>
            <person name="Barry K."/>
            <person name="Miller A.N."/>
            <person name="Grigoriev I.V."/>
            <person name="Debuchy R."/>
            <person name="Gladieux P."/>
            <person name="Hiltunen Thoren M."/>
            <person name="Johannesson H."/>
        </authorList>
    </citation>
    <scope>NUCLEOTIDE SEQUENCE</scope>
    <source>
        <strain evidence="2">CBS 168.71</strain>
    </source>
</reference>
<name>A0AAE0HRC7_9PEZI</name>
<dbReference type="RefSeq" id="XP_062664817.1">
    <property type="nucleotide sequence ID" value="XM_062801437.1"/>
</dbReference>
<sequence>MDAPSADGSRAGVATWEGSIDGLQMQVQVPPEENAKDEEAQPTPTPTLTPDLQLGGLQQQQGEYRPSSYSRYHHSQTPHVPHAPQISNLSPLPPTDVDGILSPGRTVERLARKLSKQDLQQRHRSRPRRRQPQTKQPTRLLPTATASVDSPESRRFQAWAAHDANRQSQLHPPPPSEDRTIPSWLAIPTLDMGEPIEVDEAYAEPAEPEKPEKPEDRRLLDVRRPRRQASGQLRPTTRPVDQRLEGMIADGTQCNVRSEPRPTPTPTPVPAPSLPGLGLQLANPGSIEADPGFIEADPECAIEGTSIEIDETDTGDMSAFRDELLAVAEGSTIPLRYASGPGGVRKYTVGGVALRYRLSADVAMRCANVIRSRPRMRKRAKTRGSADTSAVTSPAMSLAQSPPLPPIEFPR</sequence>
<feature type="compositionally biased region" description="Pro residues" evidence="1">
    <location>
        <begin position="402"/>
        <end position="411"/>
    </location>
</feature>
<evidence type="ECO:0000313" key="3">
    <source>
        <dbReference type="Proteomes" id="UP001278766"/>
    </source>
</evidence>
<feature type="region of interest" description="Disordered" evidence="1">
    <location>
        <begin position="202"/>
        <end position="240"/>
    </location>
</feature>
<dbReference type="Proteomes" id="UP001278766">
    <property type="component" value="Unassembled WGS sequence"/>
</dbReference>
<dbReference type="AlphaFoldDB" id="A0AAE0HRC7"/>
<evidence type="ECO:0000313" key="2">
    <source>
        <dbReference type="EMBL" id="KAK3301303.1"/>
    </source>
</evidence>
<feature type="compositionally biased region" description="Basic and acidic residues" evidence="1">
    <location>
        <begin position="207"/>
        <end position="223"/>
    </location>
</feature>
<feature type="compositionally biased region" description="Basic residues" evidence="1">
    <location>
        <begin position="122"/>
        <end position="132"/>
    </location>
</feature>
<accession>A0AAE0HRC7</accession>
<dbReference type="GeneID" id="87838385"/>
<keyword evidence="3" id="KW-1185">Reference proteome</keyword>
<protein>
    <submittedName>
        <fullName evidence="2">Uncharacterized protein</fullName>
    </submittedName>
</protein>
<feature type="compositionally biased region" description="Basic and acidic residues" evidence="1">
    <location>
        <begin position="106"/>
        <end position="121"/>
    </location>
</feature>
<feature type="compositionally biased region" description="Low complexity" evidence="1">
    <location>
        <begin position="46"/>
        <end position="70"/>
    </location>
</feature>
<gene>
    <name evidence="2" type="ORF">B0H64DRAFT_35051</name>
</gene>
<reference evidence="2" key="2">
    <citation type="submission" date="2023-06" db="EMBL/GenBank/DDBJ databases">
        <authorList>
            <consortium name="Lawrence Berkeley National Laboratory"/>
            <person name="Haridas S."/>
            <person name="Hensen N."/>
            <person name="Bonometti L."/>
            <person name="Westerberg I."/>
            <person name="Brannstrom I.O."/>
            <person name="Guillou S."/>
            <person name="Cros-Aarteil S."/>
            <person name="Calhoun S."/>
            <person name="Kuo A."/>
            <person name="Mondo S."/>
            <person name="Pangilinan J."/>
            <person name="Riley R."/>
            <person name="Labutti K."/>
            <person name="Andreopoulos B."/>
            <person name="Lipzen A."/>
            <person name="Chen C."/>
            <person name="Yanf M."/>
            <person name="Daum C."/>
            <person name="Ng V."/>
            <person name="Clum A."/>
            <person name="Steindorff A."/>
            <person name="Ohm R."/>
            <person name="Martin F."/>
            <person name="Silar P."/>
            <person name="Natvig D."/>
            <person name="Lalanne C."/>
            <person name="Gautier V."/>
            <person name="Ament-Velasquez S.L."/>
            <person name="Kruys A."/>
            <person name="Hutchinson M.I."/>
            <person name="Powell A.J."/>
            <person name="Barry K."/>
            <person name="Miller A.N."/>
            <person name="Grigoriev I.V."/>
            <person name="Debuchy R."/>
            <person name="Gladieux P."/>
            <person name="Thoren M.H."/>
            <person name="Johannesson H."/>
        </authorList>
    </citation>
    <scope>NUCLEOTIDE SEQUENCE</scope>
    <source>
        <strain evidence="2">CBS 168.71</strain>
    </source>
</reference>
<feature type="compositionally biased region" description="Basic residues" evidence="1">
    <location>
        <begin position="373"/>
        <end position="382"/>
    </location>
</feature>
<organism evidence="2 3">
    <name type="scientific">Chaetomium fimeti</name>
    <dbReference type="NCBI Taxonomy" id="1854472"/>
    <lineage>
        <taxon>Eukaryota</taxon>
        <taxon>Fungi</taxon>
        <taxon>Dikarya</taxon>
        <taxon>Ascomycota</taxon>
        <taxon>Pezizomycotina</taxon>
        <taxon>Sordariomycetes</taxon>
        <taxon>Sordariomycetidae</taxon>
        <taxon>Sordariales</taxon>
        <taxon>Chaetomiaceae</taxon>
        <taxon>Chaetomium</taxon>
    </lineage>
</organism>
<feature type="region of interest" description="Disordered" evidence="1">
    <location>
        <begin position="373"/>
        <end position="411"/>
    </location>
</feature>
<feature type="compositionally biased region" description="Polar residues" evidence="1">
    <location>
        <begin position="385"/>
        <end position="400"/>
    </location>
</feature>
<evidence type="ECO:0000256" key="1">
    <source>
        <dbReference type="SAM" id="MobiDB-lite"/>
    </source>
</evidence>
<proteinExistence type="predicted"/>
<comment type="caution">
    <text evidence="2">The sequence shown here is derived from an EMBL/GenBank/DDBJ whole genome shotgun (WGS) entry which is preliminary data.</text>
</comment>
<feature type="region of interest" description="Disordered" evidence="1">
    <location>
        <begin position="1"/>
        <end position="181"/>
    </location>
</feature>
<dbReference type="EMBL" id="JAUEPN010000001">
    <property type="protein sequence ID" value="KAK3301303.1"/>
    <property type="molecule type" value="Genomic_DNA"/>
</dbReference>